<accession>A0ABP0KVI0</accession>
<feature type="region of interest" description="Disordered" evidence="1">
    <location>
        <begin position="47"/>
        <end position="81"/>
    </location>
</feature>
<gene>
    <name evidence="2" type="ORF">SCF082_LOCUS19196</name>
</gene>
<keyword evidence="3" id="KW-1185">Reference proteome</keyword>
<organism evidence="2 3">
    <name type="scientific">Durusdinium trenchii</name>
    <dbReference type="NCBI Taxonomy" id="1381693"/>
    <lineage>
        <taxon>Eukaryota</taxon>
        <taxon>Sar</taxon>
        <taxon>Alveolata</taxon>
        <taxon>Dinophyceae</taxon>
        <taxon>Suessiales</taxon>
        <taxon>Symbiodiniaceae</taxon>
        <taxon>Durusdinium</taxon>
    </lineage>
</organism>
<evidence type="ECO:0000256" key="1">
    <source>
        <dbReference type="SAM" id="MobiDB-lite"/>
    </source>
</evidence>
<protein>
    <submittedName>
        <fullName evidence="2">Splicing factor 45</fullName>
    </submittedName>
</protein>
<sequence length="372" mass="42685">MPPTQRALNQWTGNEADAWLELQREGKEVEHDLLRDQPYSDLCNRALAGQREGGSPPRHVAQRTAHNSACGASGDESPSTLATKGPLILAKVQSVTKFQGSINQHEKQRAFPDALLREVRHILVGPDKDAVHQGQPFYLEAIHDLAKQMNDVDQDYPLILREGEDLTMEFLPPPPGRANYSSAEQFIEEIKETFREERELERFSQADFRMPPSAHQVTEMRMQVRRREEKPEAVSIGAEVFAGEDNEGDCETDYGSLAEHLEEEEGYARGNVQELAKVIAVRGLEGRKMVIDYMKSLRQYTYHIRRGDESRDAPLEESEWPDGWVGSQRTMARRWRKRTMMMRVTWSHKMRVEARETKFVTGVQMNPNRRAE</sequence>
<evidence type="ECO:0000313" key="3">
    <source>
        <dbReference type="Proteomes" id="UP001642464"/>
    </source>
</evidence>
<reference evidence="2 3" key="1">
    <citation type="submission" date="2024-02" db="EMBL/GenBank/DDBJ databases">
        <authorList>
            <person name="Chen Y."/>
            <person name="Shah S."/>
            <person name="Dougan E. K."/>
            <person name="Thang M."/>
            <person name="Chan C."/>
        </authorList>
    </citation>
    <scope>NUCLEOTIDE SEQUENCE [LARGE SCALE GENOMIC DNA]</scope>
</reference>
<dbReference type="Proteomes" id="UP001642464">
    <property type="component" value="Unassembled WGS sequence"/>
</dbReference>
<evidence type="ECO:0000313" key="2">
    <source>
        <dbReference type="EMBL" id="CAK9030394.1"/>
    </source>
</evidence>
<comment type="caution">
    <text evidence="2">The sequence shown here is derived from an EMBL/GenBank/DDBJ whole genome shotgun (WGS) entry which is preliminary data.</text>
</comment>
<proteinExistence type="predicted"/>
<name>A0ABP0KVI0_9DINO</name>
<dbReference type="EMBL" id="CAXAMM010013080">
    <property type="protein sequence ID" value="CAK9030394.1"/>
    <property type="molecule type" value="Genomic_DNA"/>
</dbReference>